<feature type="domain" description="Thioesterase" evidence="1">
    <location>
        <begin position="207"/>
        <end position="283"/>
    </location>
</feature>
<proteinExistence type="predicted"/>
<dbReference type="CDD" id="cd03443">
    <property type="entry name" value="PaaI_thioesterase"/>
    <property type="match status" value="1"/>
</dbReference>
<dbReference type="Gene3D" id="3.10.129.10">
    <property type="entry name" value="Hotdog Thioesterase"/>
    <property type="match status" value="1"/>
</dbReference>
<sequence>MTTYAEAATDPFAAFAVGREPGAPVGTLVQILGTDLTDHRGLIELPALTVLFDDLGGLPFYHAAPETTSMQARLSMSMLHRLTVADRLDASAQLAMSGAGYGSTTVQITRGEDMVCVGTARNVRVGRPVTADVTGLTLPAPTASNTRPAVPPLDPSLPGTEVAARLIDATLPHGPLTELLGGRLVESRDDGAVVAEFTTAPWMANLMGSMHGGVIAAMLAQSCSFGAQRNVRADCGYQLIDFTCEFHRSPVVDGRHVRVEVTPVKLGRRLSIFDACMYDGDRLLGRATADARFDV</sequence>
<gene>
    <name evidence="2" type="ORF">RVF87_11645</name>
</gene>
<dbReference type="EMBL" id="CP136137">
    <property type="protein sequence ID" value="WYY05736.1"/>
    <property type="molecule type" value="Genomic_DNA"/>
</dbReference>
<name>A0ABZ2TW42_9ACTN</name>
<evidence type="ECO:0000313" key="2">
    <source>
        <dbReference type="EMBL" id="WYY05736.1"/>
    </source>
</evidence>
<dbReference type="EC" id="3.1.2.-" evidence="2"/>
<protein>
    <submittedName>
        <fullName evidence="2">PaaI family thioesterase</fullName>
        <ecNumber evidence="2">3.1.2.-</ecNumber>
    </submittedName>
</protein>
<keyword evidence="3" id="KW-1185">Reference proteome</keyword>
<dbReference type="Proteomes" id="UP001479933">
    <property type="component" value="Chromosome"/>
</dbReference>
<keyword evidence="2" id="KW-0378">Hydrolase</keyword>
<dbReference type="Pfam" id="PF03061">
    <property type="entry name" value="4HBT"/>
    <property type="match status" value="1"/>
</dbReference>
<accession>A0ABZ2TW42</accession>
<dbReference type="InterPro" id="IPR029069">
    <property type="entry name" value="HotDog_dom_sf"/>
</dbReference>
<dbReference type="RefSeq" id="WP_066164756.1">
    <property type="nucleotide sequence ID" value="NZ_CP136137.1"/>
</dbReference>
<dbReference type="GO" id="GO:0016787">
    <property type="term" value="F:hydrolase activity"/>
    <property type="evidence" value="ECO:0007669"/>
    <property type="project" value="UniProtKB-KW"/>
</dbReference>
<reference evidence="2 3" key="1">
    <citation type="journal article" date="2023" name="Virus Evol.">
        <title>Computational host range prediction-The good, the bad, and the ugly.</title>
        <authorList>
            <person name="Howell A.A."/>
            <person name="Versoza C.J."/>
            <person name="Pfeifer S.P."/>
        </authorList>
    </citation>
    <scope>NUCLEOTIDE SEQUENCE [LARGE SCALE GENOMIC DNA]</scope>
    <source>
        <strain evidence="2 3">1610/1b</strain>
    </source>
</reference>
<dbReference type="InterPro" id="IPR006683">
    <property type="entry name" value="Thioestr_dom"/>
</dbReference>
<organism evidence="2 3">
    <name type="scientific">Gordonia hydrophobica</name>
    <dbReference type="NCBI Taxonomy" id="40516"/>
    <lineage>
        <taxon>Bacteria</taxon>
        <taxon>Bacillati</taxon>
        <taxon>Actinomycetota</taxon>
        <taxon>Actinomycetes</taxon>
        <taxon>Mycobacteriales</taxon>
        <taxon>Gordoniaceae</taxon>
        <taxon>Gordonia</taxon>
    </lineage>
</organism>
<evidence type="ECO:0000313" key="3">
    <source>
        <dbReference type="Proteomes" id="UP001479933"/>
    </source>
</evidence>
<evidence type="ECO:0000259" key="1">
    <source>
        <dbReference type="Pfam" id="PF03061"/>
    </source>
</evidence>
<dbReference type="SUPFAM" id="SSF54637">
    <property type="entry name" value="Thioesterase/thiol ester dehydrase-isomerase"/>
    <property type="match status" value="2"/>
</dbReference>